<dbReference type="GO" id="GO:0005549">
    <property type="term" value="F:odorant binding"/>
    <property type="evidence" value="ECO:0007669"/>
    <property type="project" value="InterPro"/>
</dbReference>
<dbReference type="GeneID" id="114331897"/>
<feature type="signal peptide" evidence="1">
    <location>
        <begin position="1"/>
        <end position="21"/>
    </location>
</feature>
<dbReference type="InParanoid" id="A0A6P7FMQ3"/>
<reference evidence="2" key="2">
    <citation type="submission" date="2025-05" db="UniProtKB">
        <authorList>
            <consortium name="EnsemblMetazoa"/>
        </authorList>
    </citation>
    <scope>IDENTIFICATION</scope>
</reference>
<sequence>MLKYAITLLFLFYFVWSEVSASNEYKDKITNCEKQEGLKFEDLLDNLKKYLELSAEVYGELPMKAFNLCLYKSVGLITKYDEYDPREASKLIQLFFPENTTNTLSLQEKTRITDKITQNCLQYLFGHCPMPGAYEMSLCILREYKNFSKVDRVL</sequence>
<dbReference type="InterPro" id="IPR036728">
    <property type="entry name" value="PBP_GOBP_sf"/>
</dbReference>
<dbReference type="Proteomes" id="UP001652700">
    <property type="component" value="Unplaced"/>
</dbReference>
<dbReference type="KEGG" id="dvv:114331897"/>
<evidence type="ECO:0000256" key="1">
    <source>
        <dbReference type="SAM" id="SignalP"/>
    </source>
</evidence>
<evidence type="ECO:0000313" key="4">
    <source>
        <dbReference type="RefSeq" id="XP_028137391.1"/>
    </source>
</evidence>
<dbReference type="Gene3D" id="1.10.238.20">
    <property type="entry name" value="Pheromone/general odorant binding protein domain"/>
    <property type="match status" value="1"/>
</dbReference>
<keyword evidence="1" id="KW-0732">Signal</keyword>
<keyword evidence="3" id="KW-1185">Reference proteome</keyword>
<feature type="chain" id="PRO_5027807160" evidence="1">
    <location>
        <begin position="22"/>
        <end position="154"/>
    </location>
</feature>
<reference evidence="4" key="1">
    <citation type="submission" date="2025-04" db="UniProtKB">
        <authorList>
            <consortium name="RefSeq"/>
        </authorList>
    </citation>
    <scope>IDENTIFICATION</scope>
    <source>
        <tissue evidence="4">Whole insect</tissue>
    </source>
</reference>
<dbReference type="AlphaFoldDB" id="A0A6P7FMQ3"/>
<dbReference type="EnsemblMetazoa" id="XM_028281590.2">
    <property type="protein sequence ID" value="XP_028137391.1"/>
    <property type="gene ID" value="LOC114331897"/>
</dbReference>
<dbReference type="RefSeq" id="XP_028137391.1">
    <property type="nucleotide sequence ID" value="XM_028281590.1"/>
</dbReference>
<protein>
    <submittedName>
        <fullName evidence="4">Uncharacterized protein LOC114331897</fullName>
    </submittedName>
</protein>
<name>A0A6P7FMQ3_DIAVI</name>
<organism evidence="4">
    <name type="scientific">Diabrotica virgifera virgifera</name>
    <name type="common">western corn rootworm</name>
    <dbReference type="NCBI Taxonomy" id="50390"/>
    <lineage>
        <taxon>Eukaryota</taxon>
        <taxon>Metazoa</taxon>
        <taxon>Ecdysozoa</taxon>
        <taxon>Arthropoda</taxon>
        <taxon>Hexapoda</taxon>
        <taxon>Insecta</taxon>
        <taxon>Pterygota</taxon>
        <taxon>Neoptera</taxon>
        <taxon>Endopterygota</taxon>
        <taxon>Coleoptera</taxon>
        <taxon>Polyphaga</taxon>
        <taxon>Cucujiformia</taxon>
        <taxon>Chrysomeloidea</taxon>
        <taxon>Chrysomelidae</taxon>
        <taxon>Galerucinae</taxon>
        <taxon>Diabroticina</taxon>
        <taxon>Diabroticites</taxon>
        <taxon>Diabrotica</taxon>
    </lineage>
</organism>
<proteinExistence type="predicted"/>
<gene>
    <name evidence="4" type="primary">LOC114331897</name>
</gene>
<accession>A0A6P7FMQ3</accession>
<evidence type="ECO:0000313" key="3">
    <source>
        <dbReference type="Proteomes" id="UP001652700"/>
    </source>
</evidence>
<evidence type="ECO:0000313" key="2">
    <source>
        <dbReference type="EnsemblMetazoa" id="XP_028137391.1"/>
    </source>
</evidence>